<sequence length="141" mass="15680">MIKVFLDANVLFSAANSPTGGSAYVVELARAGKLRLFSSRLAVKEAERNLREKSTEAALLRFYDLLDEVTIELFDTNRARAKKSWEYLVGAKDAPILAAAIVSKAQFLITLDKKHFLNPQVLGIDLPIKILRPGGFIENYL</sequence>
<dbReference type="Gene3D" id="3.40.50.1010">
    <property type="entry name" value="5'-nuclease"/>
    <property type="match status" value="1"/>
</dbReference>
<gene>
    <name evidence="2" type="ORF">A2Z24_02790</name>
</gene>
<dbReference type="PANTHER" id="PTHR34610:SF4">
    <property type="entry name" value="SLL8027 PROTEIN"/>
    <property type="match status" value="1"/>
</dbReference>
<dbReference type="AlphaFoldDB" id="A0A1G1WE95"/>
<accession>A0A1G1WE95</accession>
<dbReference type="InterPro" id="IPR002850">
    <property type="entry name" value="PIN_toxin-like"/>
</dbReference>
<name>A0A1G1WE95_9BACT</name>
<dbReference type="PANTHER" id="PTHR34610">
    <property type="entry name" value="SSL7007 PROTEIN"/>
    <property type="match status" value="1"/>
</dbReference>
<dbReference type="SUPFAM" id="SSF88723">
    <property type="entry name" value="PIN domain-like"/>
    <property type="match status" value="1"/>
</dbReference>
<evidence type="ECO:0000313" key="2">
    <source>
        <dbReference type="EMBL" id="OGY26016.1"/>
    </source>
</evidence>
<dbReference type="Proteomes" id="UP000177588">
    <property type="component" value="Unassembled WGS sequence"/>
</dbReference>
<dbReference type="STRING" id="1802597.A2Z24_02790"/>
<proteinExistence type="predicted"/>
<dbReference type="InterPro" id="IPR029060">
    <property type="entry name" value="PIN-like_dom_sf"/>
</dbReference>
<protein>
    <submittedName>
        <fullName evidence="2">Putative toxin-antitoxin system toxin component, PIN family</fullName>
    </submittedName>
</protein>
<comment type="caution">
    <text evidence="2">The sequence shown here is derived from an EMBL/GenBank/DDBJ whole genome shotgun (WGS) entry which is preliminary data.</text>
</comment>
<evidence type="ECO:0000259" key="1">
    <source>
        <dbReference type="Pfam" id="PF13470"/>
    </source>
</evidence>
<organism evidence="2 3">
    <name type="scientific">Candidatus Woykebacteria bacterium RBG_16_44_10</name>
    <dbReference type="NCBI Taxonomy" id="1802597"/>
    <lineage>
        <taxon>Bacteria</taxon>
        <taxon>Candidatus Woykeibacteriota</taxon>
    </lineage>
</organism>
<dbReference type="EMBL" id="MHCT01000017">
    <property type="protein sequence ID" value="OGY26016.1"/>
    <property type="molecule type" value="Genomic_DNA"/>
</dbReference>
<reference evidence="2 3" key="1">
    <citation type="journal article" date="2016" name="Nat. Commun.">
        <title>Thousands of microbial genomes shed light on interconnected biogeochemical processes in an aquifer system.</title>
        <authorList>
            <person name="Anantharaman K."/>
            <person name="Brown C.T."/>
            <person name="Hug L.A."/>
            <person name="Sharon I."/>
            <person name="Castelle C.J."/>
            <person name="Probst A.J."/>
            <person name="Thomas B.C."/>
            <person name="Singh A."/>
            <person name="Wilkins M.J."/>
            <person name="Karaoz U."/>
            <person name="Brodie E.L."/>
            <person name="Williams K.H."/>
            <person name="Hubbard S.S."/>
            <person name="Banfield J.F."/>
        </authorList>
    </citation>
    <scope>NUCLEOTIDE SEQUENCE [LARGE SCALE GENOMIC DNA]</scope>
</reference>
<dbReference type="InterPro" id="IPR002716">
    <property type="entry name" value="PIN_dom"/>
</dbReference>
<evidence type="ECO:0000313" key="3">
    <source>
        <dbReference type="Proteomes" id="UP000177588"/>
    </source>
</evidence>
<feature type="domain" description="PIN" evidence="1">
    <location>
        <begin position="3"/>
        <end position="114"/>
    </location>
</feature>
<dbReference type="NCBIfam" id="TIGR00305">
    <property type="entry name" value="putative toxin-antitoxin system toxin component, PIN family"/>
    <property type="match status" value="1"/>
</dbReference>
<dbReference type="Pfam" id="PF13470">
    <property type="entry name" value="PIN_3"/>
    <property type="match status" value="1"/>
</dbReference>